<dbReference type="InterPro" id="IPR054357">
    <property type="entry name" value="MFE-2_N"/>
</dbReference>
<dbReference type="InterPro" id="IPR002539">
    <property type="entry name" value="MaoC-like_dom"/>
</dbReference>
<gene>
    <name evidence="3" type="ORF">GCM10025791_35720</name>
</gene>
<feature type="domain" description="Peroxisomal multifunctional enzyme type 2-like N-terminal" evidence="2">
    <location>
        <begin position="29"/>
        <end position="156"/>
    </location>
</feature>
<dbReference type="PANTHER" id="PTHR13078:SF56">
    <property type="entry name" value="PEROXISOMAL MULTIFUNCTIONAL ENZYME TYPE 2"/>
    <property type="match status" value="1"/>
</dbReference>
<feature type="domain" description="MaoC-like" evidence="1">
    <location>
        <begin position="215"/>
        <end position="275"/>
    </location>
</feature>
<dbReference type="GO" id="GO:0006635">
    <property type="term" value="P:fatty acid beta-oxidation"/>
    <property type="evidence" value="ECO:0007669"/>
    <property type="project" value="TreeGrafter"/>
</dbReference>
<dbReference type="EMBL" id="BAABLX010000029">
    <property type="protein sequence ID" value="GAA4951955.1"/>
    <property type="molecule type" value="Genomic_DNA"/>
</dbReference>
<sequence>MTTKTTAAAPYKLDYKTVKNWQFDPLISRYTQADVITYAKGIGVGMAGPLQAEESKYLLAGDHLSVLPTMAVVMNQGEMWTQDPRTGIDWTKTVHVEESITLERPIPSTGELTATFGVDEIYDKGEGKGALMYEHRKLHDSNGLVATVNIATYLRGNGGFGGQSTGGPKPTPVPNDRPADAVIKLSTPTSENTTYQLGPEFVEAVKTELLTSSAPMLRGVCSFGIAGRAVLKLTCDNQPARLRHLGLRYVAPVFCDETLETEVWFIGPGKAAFRISCLERECLVMTNGLAEFDLQ</sequence>
<reference evidence="4" key="1">
    <citation type="journal article" date="2019" name="Int. J. Syst. Evol. Microbiol.">
        <title>The Global Catalogue of Microorganisms (GCM) 10K type strain sequencing project: providing services to taxonomists for standard genome sequencing and annotation.</title>
        <authorList>
            <consortium name="The Broad Institute Genomics Platform"/>
            <consortium name="The Broad Institute Genome Sequencing Center for Infectious Disease"/>
            <person name="Wu L."/>
            <person name="Ma J."/>
        </authorList>
    </citation>
    <scope>NUCLEOTIDE SEQUENCE [LARGE SCALE GENOMIC DNA]</scope>
    <source>
        <strain evidence="4">JCM 19134</strain>
    </source>
</reference>
<dbReference type="Gene3D" id="3.10.129.10">
    <property type="entry name" value="Hotdog Thioesterase"/>
    <property type="match status" value="2"/>
</dbReference>
<dbReference type="Pfam" id="PF01575">
    <property type="entry name" value="MaoC_dehydratas"/>
    <property type="match status" value="1"/>
</dbReference>
<dbReference type="GO" id="GO:0003857">
    <property type="term" value="F:(3S)-3-hydroxyacyl-CoA dehydrogenase (NAD+) activity"/>
    <property type="evidence" value="ECO:0007669"/>
    <property type="project" value="TreeGrafter"/>
</dbReference>
<proteinExistence type="predicted"/>
<name>A0AAV3U5X4_9ALTE</name>
<accession>A0AAV3U5X4</accession>
<organism evidence="3 4">
    <name type="scientific">Halioxenophilus aromaticivorans</name>
    <dbReference type="NCBI Taxonomy" id="1306992"/>
    <lineage>
        <taxon>Bacteria</taxon>
        <taxon>Pseudomonadati</taxon>
        <taxon>Pseudomonadota</taxon>
        <taxon>Gammaproteobacteria</taxon>
        <taxon>Alteromonadales</taxon>
        <taxon>Alteromonadaceae</taxon>
        <taxon>Halioxenophilus</taxon>
    </lineage>
</organism>
<dbReference type="SUPFAM" id="SSF54637">
    <property type="entry name" value="Thioesterase/thiol ester dehydrase-isomerase"/>
    <property type="match status" value="2"/>
</dbReference>
<evidence type="ECO:0000313" key="3">
    <source>
        <dbReference type="EMBL" id="GAA4951955.1"/>
    </source>
</evidence>
<dbReference type="AlphaFoldDB" id="A0AAV3U5X4"/>
<dbReference type="InterPro" id="IPR029069">
    <property type="entry name" value="HotDog_dom_sf"/>
</dbReference>
<keyword evidence="4" id="KW-1185">Reference proteome</keyword>
<evidence type="ECO:0000259" key="2">
    <source>
        <dbReference type="Pfam" id="PF22622"/>
    </source>
</evidence>
<dbReference type="Pfam" id="PF22622">
    <property type="entry name" value="MFE-2_hydrat-2_N"/>
    <property type="match status" value="1"/>
</dbReference>
<dbReference type="GO" id="GO:0044594">
    <property type="term" value="F:17-beta-hydroxysteroid dehydrogenase (NAD+) activity"/>
    <property type="evidence" value="ECO:0007669"/>
    <property type="project" value="TreeGrafter"/>
</dbReference>
<protein>
    <submittedName>
        <fullName evidence="3">MaoC/PaaZ C-terminal domain-containing protein</fullName>
    </submittedName>
</protein>
<dbReference type="RefSeq" id="WP_345425634.1">
    <property type="nucleotide sequence ID" value="NZ_AP031496.1"/>
</dbReference>
<dbReference type="Proteomes" id="UP001409585">
    <property type="component" value="Unassembled WGS sequence"/>
</dbReference>
<dbReference type="PANTHER" id="PTHR13078">
    <property type="entry name" value="PEROXISOMAL MULTIFUNCTIONAL ENZYME TYPE 2-RELATED"/>
    <property type="match status" value="1"/>
</dbReference>
<evidence type="ECO:0000313" key="4">
    <source>
        <dbReference type="Proteomes" id="UP001409585"/>
    </source>
</evidence>
<dbReference type="GO" id="GO:0004300">
    <property type="term" value="F:enoyl-CoA hydratase activity"/>
    <property type="evidence" value="ECO:0007669"/>
    <property type="project" value="TreeGrafter"/>
</dbReference>
<evidence type="ECO:0000259" key="1">
    <source>
        <dbReference type="Pfam" id="PF01575"/>
    </source>
</evidence>
<comment type="caution">
    <text evidence="3">The sequence shown here is derived from an EMBL/GenBank/DDBJ whole genome shotgun (WGS) entry which is preliminary data.</text>
</comment>